<dbReference type="Gene3D" id="2.40.50.140">
    <property type="entry name" value="Nucleic acid-binding proteins"/>
    <property type="match status" value="1"/>
</dbReference>
<evidence type="ECO:0000256" key="3">
    <source>
        <dbReference type="RuleBase" id="RU000524"/>
    </source>
</evidence>
<dbReference type="RefSeq" id="WP_111744410.1">
    <property type="nucleotide sequence ID" value="NZ_CM009972.1"/>
</dbReference>
<accession>A0A328A0K3</accession>
<keyword evidence="5" id="KW-0614">Plasmid</keyword>
<dbReference type="EMBL" id="PZJG01000030">
    <property type="protein sequence ID" value="RAK47836.1"/>
    <property type="molecule type" value="Genomic_DNA"/>
</dbReference>
<proteinExistence type="predicted"/>
<evidence type="ECO:0000256" key="1">
    <source>
        <dbReference type="ARBA" id="ARBA00023125"/>
    </source>
</evidence>
<feature type="compositionally biased region" description="Low complexity" evidence="4">
    <location>
        <begin position="121"/>
        <end position="130"/>
    </location>
</feature>
<dbReference type="PROSITE" id="PS50935">
    <property type="entry name" value="SSB"/>
    <property type="match status" value="1"/>
</dbReference>
<dbReference type="Pfam" id="PF00436">
    <property type="entry name" value="SSB"/>
    <property type="match status" value="1"/>
</dbReference>
<dbReference type="CDD" id="cd04496">
    <property type="entry name" value="SSB_OBF"/>
    <property type="match status" value="1"/>
</dbReference>
<dbReference type="GO" id="GO:0003697">
    <property type="term" value="F:single-stranded DNA binding"/>
    <property type="evidence" value="ECO:0007669"/>
    <property type="project" value="InterPro"/>
</dbReference>
<feature type="region of interest" description="Disordered" evidence="4">
    <location>
        <begin position="103"/>
        <end position="139"/>
    </location>
</feature>
<feature type="compositionally biased region" description="Basic and acidic residues" evidence="4">
    <location>
        <begin position="103"/>
        <end position="115"/>
    </location>
</feature>
<dbReference type="InterPro" id="IPR012340">
    <property type="entry name" value="NA-bd_OB-fold"/>
</dbReference>
<dbReference type="PIRSF" id="PIRSF002070">
    <property type="entry name" value="SSB"/>
    <property type="match status" value="1"/>
</dbReference>
<geneLocation type="plasmid" evidence="6">
    <name>pzkmb1</name>
</geneLocation>
<evidence type="ECO:0000313" key="5">
    <source>
        <dbReference type="EMBL" id="RAK47836.1"/>
    </source>
</evidence>
<dbReference type="InterPro" id="IPR000424">
    <property type="entry name" value="Primosome_PriB/ssb"/>
</dbReference>
<dbReference type="Proteomes" id="UP000249579">
    <property type="component" value="Plasmid pZKMB1"/>
</dbReference>
<comment type="caution">
    <text evidence="5">The sequence shown here is derived from an EMBL/GenBank/DDBJ whole genome shotgun (WGS) entry which is preliminary data.</text>
</comment>
<reference evidence="5 6" key="1">
    <citation type="journal article" date="2018" name="Front. Microbiol.">
        <title>Description and Comparative Genomics of Macrococcus caseolyticus subsp. hominis subsp. nov., Macrococcus goetzii sp. nov., Macrococcus epidermidis sp. nov., and Macrococcus bohemicus sp. nov., Novel Macrococci From Human Clinical Material With Virulence Potential and Suspected Uptake of Foreign DNA by Natural Transformation.</title>
        <authorList>
            <person name="Maslanova I."/>
            <person name="Wertheimer Z."/>
            <person name="Sedlacek I."/>
            <person name="Svec P."/>
            <person name="Indrakova A."/>
            <person name="Kovarovic V."/>
            <person name="Schumann P."/>
            <person name="Sproer C."/>
            <person name="Kralova S."/>
            <person name="Sedo O."/>
            <person name="Kristofova L."/>
            <person name="Vrbovska V."/>
            <person name="Fuzik T."/>
            <person name="Petras P."/>
            <person name="Zdrahal Z."/>
            <person name="Ruzickova V."/>
            <person name="Doskar J."/>
            <person name="Pantucek R."/>
        </authorList>
    </citation>
    <scope>NUCLEOTIDE SEQUENCE [LARGE SCALE GENOMIC DNA]</scope>
    <source>
        <strain evidence="5 6">03/115</strain>
        <plasmid evidence="5">pZKMB1</plasmid>
    </source>
</reference>
<name>A0A328A0K3_9STAP</name>
<evidence type="ECO:0000313" key="6">
    <source>
        <dbReference type="Proteomes" id="UP000249579"/>
    </source>
</evidence>
<gene>
    <name evidence="5" type="ORF">BHX94_12195</name>
</gene>
<sequence length="139" mass="15886">MNNVNIIGNLTKEVFTNEYEKNGERKLVANGSLAVNETFGENTVVTYINFTAFNGKAKVLKDFTTKGSKIAITGRLRQNKYEKDGDTKYKTYVLIDNLELLETKETTEQRKKQNSEEPQNEKQNNQPQPNFVDEDGIPF</sequence>
<dbReference type="AlphaFoldDB" id="A0A328A0K3"/>
<keyword evidence="1 2" id="KW-0238">DNA-binding</keyword>
<dbReference type="GO" id="GO:0006260">
    <property type="term" value="P:DNA replication"/>
    <property type="evidence" value="ECO:0007669"/>
    <property type="project" value="InterPro"/>
</dbReference>
<protein>
    <recommendedName>
        <fullName evidence="2 3">Single-stranded DNA-binding protein</fullName>
    </recommendedName>
</protein>
<dbReference type="OrthoDB" id="9809878at2"/>
<dbReference type="NCBIfam" id="TIGR00621">
    <property type="entry name" value="ssb"/>
    <property type="match status" value="1"/>
</dbReference>
<evidence type="ECO:0000256" key="2">
    <source>
        <dbReference type="PIRNR" id="PIRNR002070"/>
    </source>
</evidence>
<evidence type="ECO:0000256" key="4">
    <source>
        <dbReference type="SAM" id="MobiDB-lite"/>
    </source>
</evidence>
<dbReference type="InterPro" id="IPR011344">
    <property type="entry name" value="ssDNA-bd"/>
</dbReference>
<dbReference type="SUPFAM" id="SSF50249">
    <property type="entry name" value="Nucleic acid-binding proteins"/>
    <property type="match status" value="1"/>
</dbReference>
<organism evidence="5 6">
    <name type="scientific">Macrococcoides bohemicum</name>
    <dbReference type="NCBI Taxonomy" id="1903056"/>
    <lineage>
        <taxon>Bacteria</taxon>
        <taxon>Bacillati</taxon>
        <taxon>Bacillota</taxon>
        <taxon>Bacilli</taxon>
        <taxon>Bacillales</taxon>
        <taxon>Staphylococcaceae</taxon>
        <taxon>Macrococcoides</taxon>
    </lineage>
</organism>